<organism evidence="1">
    <name type="scientific">viral metagenome</name>
    <dbReference type="NCBI Taxonomy" id="1070528"/>
    <lineage>
        <taxon>unclassified sequences</taxon>
        <taxon>metagenomes</taxon>
        <taxon>organismal metagenomes</taxon>
    </lineage>
</organism>
<accession>A0A6C0BL67</accession>
<sequence length="281" mass="30472">MTPYLLTNSPGVLSEVDINSFLQDSSSAFQAFFYILPLQRTTTATPCGSGDGLASCEDGRYDTCNCKDVKCTNCVHSGYLPLFTINAACTVEIIPSPDASRQGKAMSQLVLKTEAPQDMSGNAITDESGNNASTSKGFYIETVALPQIPIQQWVMVTVSRTGRRFEVYYNTELVVSKTTLYNIAKRGSRDPQIKVGNPGLTGYIAYTTKYPRGVTLFDVQSQYKSRVDTTGAPILGQNLPQIGGTPSKDASYTILSNLPTLITQSTPPPAAPLFEWETPYA</sequence>
<dbReference type="EMBL" id="MN739167">
    <property type="protein sequence ID" value="QHS92043.1"/>
    <property type="molecule type" value="Genomic_DNA"/>
</dbReference>
<evidence type="ECO:0000313" key="1">
    <source>
        <dbReference type="EMBL" id="QHS92043.1"/>
    </source>
</evidence>
<reference evidence="1" key="1">
    <citation type="journal article" date="2020" name="Nature">
        <title>Giant virus diversity and host interactions through global metagenomics.</title>
        <authorList>
            <person name="Schulz F."/>
            <person name="Roux S."/>
            <person name="Paez-Espino D."/>
            <person name="Jungbluth S."/>
            <person name="Walsh D.A."/>
            <person name="Denef V.J."/>
            <person name="McMahon K.D."/>
            <person name="Konstantinidis K.T."/>
            <person name="Eloe-Fadrosh E.A."/>
            <person name="Kyrpides N.C."/>
            <person name="Woyke T."/>
        </authorList>
    </citation>
    <scope>NUCLEOTIDE SEQUENCE</scope>
    <source>
        <strain evidence="1">GVMAG-M-3300013285-6</strain>
    </source>
</reference>
<proteinExistence type="predicted"/>
<dbReference type="AlphaFoldDB" id="A0A6C0BL67"/>
<protein>
    <submittedName>
        <fullName evidence="1">Uncharacterized protein</fullName>
    </submittedName>
</protein>
<name>A0A6C0BL67_9ZZZZ</name>